<dbReference type="CDD" id="cd02851">
    <property type="entry name" value="E_set_GO_C"/>
    <property type="match status" value="1"/>
</dbReference>
<evidence type="ECO:0000259" key="3">
    <source>
        <dbReference type="Pfam" id="PF07250"/>
    </source>
</evidence>
<evidence type="ECO:0000259" key="4">
    <source>
        <dbReference type="Pfam" id="PF09118"/>
    </source>
</evidence>
<dbReference type="SUPFAM" id="SSF81296">
    <property type="entry name" value="E set domains"/>
    <property type="match status" value="1"/>
</dbReference>
<feature type="signal peptide" evidence="2">
    <location>
        <begin position="1"/>
        <end position="35"/>
    </location>
</feature>
<dbReference type="InterPro" id="IPR011043">
    <property type="entry name" value="Gal_Oxase/kelch_b-propeller"/>
</dbReference>
<feature type="domain" description="Glyoxal oxidase N-terminal" evidence="3">
    <location>
        <begin position="269"/>
        <end position="601"/>
    </location>
</feature>
<dbReference type="RefSeq" id="WP_167927442.1">
    <property type="nucleotide sequence ID" value="NZ_JAATVY010000019.1"/>
</dbReference>
<dbReference type="Pfam" id="PF07250">
    <property type="entry name" value="Glyoxal_oxid_N"/>
    <property type="match status" value="1"/>
</dbReference>
<name>A0ABX0Y2H7_9ACTN</name>
<sequence length="702" mass="74841">MNPLSWLRTRSGRPAVLTAVSAAVVLAINGKAAYADTNQIANPGLENLDARGFPVCWEPSEPGAAGKFFSLTSKAHSGANAMRAVVTAGGDNSAGGDKTAGGDSRGRALMLQDPSCAPKVSPGHQYDVSLWYTSTTPDVALTVFRHDVAKGWQFWGDLASLTPASTFTQKTVRTPPVPPGTDRIRWGAAIYGAGTLVTDDYSTVDVAEPKTQAAPCTAGPACTKGAWQVMPFNSPVRAVHSVVLNNGNVLLIAGSGNDPNQFAAGTFKTALYQPKTGTFISVPTPGDMFCGGHAQLPDGRVLVVSGTKAYPSGNRTYAGTRDAYIFDPKTNRYEKTNTLNAGHWYPGVTTLGNGDVITLGGLDVDSHNTVVADYFSNAQQRWLGPTQIRQDRRFWGLYPAMVLMQDGRLFYTGSHIFDPGTGPVMYNHQSGAVTAVPGLRGADQRQESMSVLLPPAQDQRVLIAGGSNINANTDAIRLTDIVDLKQARPTYTAGPLLPTGTLTGGRPETPNQGKTYLSLVTLPDGKVFETGGDLHTRADPVFEASMFDPATNTFTAGMATDPVPRGYHSSAFLLPDGRVMAVGDNPANNSFDMRVSIYSPPYLFHGPRPQIRSVADTHWEYGSAQRIRVDSPIVKAALIRPAAVTHATDSNQRYVDLPMSVRGNRVTLNVTSNPNIAPPGWYMLFVVNAAGVPSVAQWVHVG</sequence>
<gene>
    <name evidence="5" type="ORF">HC031_22870</name>
</gene>
<dbReference type="Gene3D" id="2.60.120.260">
    <property type="entry name" value="Galactose-binding domain-like"/>
    <property type="match status" value="1"/>
</dbReference>
<accession>A0ABX0Y2H7</accession>
<evidence type="ECO:0000256" key="2">
    <source>
        <dbReference type="SAM" id="SignalP"/>
    </source>
</evidence>
<keyword evidence="1 2" id="KW-0732">Signal</keyword>
<evidence type="ECO:0000256" key="1">
    <source>
        <dbReference type="ARBA" id="ARBA00022729"/>
    </source>
</evidence>
<dbReference type="Proteomes" id="UP000722989">
    <property type="component" value="Unassembled WGS sequence"/>
</dbReference>
<dbReference type="PANTHER" id="PTHR32208">
    <property type="entry name" value="SECRETED PROTEIN-RELATED"/>
    <property type="match status" value="1"/>
</dbReference>
<dbReference type="EMBL" id="JAATVY010000019">
    <property type="protein sequence ID" value="NJC72538.1"/>
    <property type="molecule type" value="Genomic_DNA"/>
</dbReference>
<dbReference type="InterPro" id="IPR015202">
    <property type="entry name" value="GO-like_E_set"/>
</dbReference>
<feature type="chain" id="PRO_5046717942" evidence="2">
    <location>
        <begin position="36"/>
        <end position="702"/>
    </location>
</feature>
<keyword evidence="6" id="KW-1185">Reference proteome</keyword>
<evidence type="ECO:0000313" key="5">
    <source>
        <dbReference type="EMBL" id="NJC72538.1"/>
    </source>
</evidence>
<evidence type="ECO:0000313" key="6">
    <source>
        <dbReference type="Proteomes" id="UP000722989"/>
    </source>
</evidence>
<dbReference type="PANTHER" id="PTHR32208:SF21">
    <property type="entry name" value="LOW QUALITY PROTEIN: ALDEHYDE OXIDASE GLOX-LIKE"/>
    <property type="match status" value="1"/>
</dbReference>
<dbReference type="InterPro" id="IPR009880">
    <property type="entry name" value="Glyoxal_oxidase_N"/>
</dbReference>
<proteinExistence type="predicted"/>
<reference evidence="5 6" key="1">
    <citation type="submission" date="2020-03" db="EMBL/GenBank/DDBJ databases">
        <title>WGS of the type strain of Planosporangium spp.</title>
        <authorList>
            <person name="Thawai C."/>
        </authorList>
    </citation>
    <scope>NUCLEOTIDE SEQUENCE [LARGE SCALE GENOMIC DNA]</scope>
    <source>
        <strain evidence="5 6">TBRC 5610</strain>
    </source>
</reference>
<feature type="domain" description="Galactose oxidase-like Early set" evidence="4">
    <location>
        <begin position="608"/>
        <end position="701"/>
    </location>
</feature>
<dbReference type="InterPro" id="IPR014756">
    <property type="entry name" value="Ig_E-set"/>
</dbReference>
<dbReference type="Pfam" id="PF09118">
    <property type="entry name" value="GO-like_E_set"/>
    <property type="match status" value="1"/>
</dbReference>
<dbReference type="SUPFAM" id="SSF50965">
    <property type="entry name" value="Galactose oxidase, central domain"/>
    <property type="match status" value="1"/>
</dbReference>
<dbReference type="Gene3D" id="2.130.10.80">
    <property type="entry name" value="Galactose oxidase/kelch, beta-propeller"/>
    <property type="match status" value="1"/>
</dbReference>
<dbReference type="Gene3D" id="2.60.40.10">
    <property type="entry name" value="Immunoglobulins"/>
    <property type="match status" value="1"/>
</dbReference>
<dbReference type="InterPro" id="IPR037293">
    <property type="entry name" value="Gal_Oxidase_central_sf"/>
</dbReference>
<comment type="caution">
    <text evidence="5">The sequence shown here is derived from an EMBL/GenBank/DDBJ whole genome shotgun (WGS) entry which is preliminary data.</text>
</comment>
<protein>
    <submittedName>
        <fullName evidence="5">DUF1929 domain-containing protein</fullName>
    </submittedName>
</protein>
<organism evidence="5 6">
    <name type="scientific">Planosporangium thailandense</name>
    <dbReference type="NCBI Taxonomy" id="765197"/>
    <lineage>
        <taxon>Bacteria</taxon>
        <taxon>Bacillati</taxon>
        <taxon>Actinomycetota</taxon>
        <taxon>Actinomycetes</taxon>
        <taxon>Micromonosporales</taxon>
        <taxon>Micromonosporaceae</taxon>
        <taxon>Planosporangium</taxon>
    </lineage>
</organism>
<dbReference type="InterPro" id="IPR013783">
    <property type="entry name" value="Ig-like_fold"/>
</dbReference>